<evidence type="ECO:0000313" key="2">
    <source>
        <dbReference type="EMBL" id="TMR29478.1"/>
    </source>
</evidence>
<sequence length="140" mass="15201">MDLFDALHPEPRKQQDPDKRQEAATGRLVQTLVEAASHLRTDCGKEPVPTNLRPSPALRRRLEAGANHMRYPFLNPYLVDVLTSLHPDPETHPEAAVAAAELVKALLQGASVTVEGEQELQGTLDFDLPPVLTGNAVVAA</sequence>
<dbReference type="EMBL" id="VCKX01000119">
    <property type="protein sequence ID" value="TMR29478.1"/>
    <property type="molecule type" value="Genomic_DNA"/>
</dbReference>
<dbReference type="AlphaFoldDB" id="A0A5S4G8Y6"/>
<proteinExistence type="predicted"/>
<evidence type="ECO:0000313" key="3">
    <source>
        <dbReference type="Proteomes" id="UP000306628"/>
    </source>
</evidence>
<evidence type="ECO:0000256" key="1">
    <source>
        <dbReference type="SAM" id="MobiDB-lite"/>
    </source>
</evidence>
<keyword evidence="3" id="KW-1185">Reference proteome</keyword>
<name>A0A5S4G8Y6_9ACTN</name>
<accession>A0A5S4G8Y6</accession>
<feature type="region of interest" description="Disordered" evidence="1">
    <location>
        <begin position="1"/>
        <end position="22"/>
    </location>
</feature>
<protein>
    <submittedName>
        <fullName evidence="2">Uncharacterized protein</fullName>
    </submittedName>
</protein>
<gene>
    <name evidence="2" type="ORF">ETD85_32305</name>
</gene>
<dbReference type="RefSeq" id="WP_138693598.1">
    <property type="nucleotide sequence ID" value="NZ_VCKX01000119.1"/>
</dbReference>
<reference evidence="2 3" key="1">
    <citation type="submission" date="2019-05" db="EMBL/GenBank/DDBJ databases">
        <title>Draft genome sequence of Nonomuraea zeae DSM 100528.</title>
        <authorList>
            <person name="Saricaoglu S."/>
            <person name="Isik K."/>
        </authorList>
    </citation>
    <scope>NUCLEOTIDE SEQUENCE [LARGE SCALE GENOMIC DNA]</scope>
    <source>
        <strain evidence="2 3">DSM 100528</strain>
    </source>
</reference>
<comment type="caution">
    <text evidence="2">The sequence shown here is derived from an EMBL/GenBank/DDBJ whole genome shotgun (WGS) entry which is preliminary data.</text>
</comment>
<dbReference type="Proteomes" id="UP000306628">
    <property type="component" value="Unassembled WGS sequence"/>
</dbReference>
<organism evidence="2 3">
    <name type="scientific">Nonomuraea zeae</name>
    <dbReference type="NCBI Taxonomy" id="1642303"/>
    <lineage>
        <taxon>Bacteria</taxon>
        <taxon>Bacillati</taxon>
        <taxon>Actinomycetota</taxon>
        <taxon>Actinomycetes</taxon>
        <taxon>Streptosporangiales</taxon>
        <taxon>Streptosporangiaceae</taxon>
        <taxon>Nonomuraea</taxon>
    </lineage>
</organism>